<keyword evidence="9" id="KW-1185">Reference proteome</keyword>
<dbReference type="Proteomes" id="UP001159427">
    <property type="component" value="Unassembled WGS sequence"/>
</dbReference>
<feature type="domain" description="Amino acid transporter transmembrane" evidence="7">
    <location>
        <begin position="234"/>
        <end position="557"/>
    </location>
</feature>
<feature type="transmembrane region" description="Helical" evidence="6">
    <location>
        <begin position="500"/>
        <end position="526"/>
    </location>
</feature>
<dbReference type="InterPro" id="IPR013057">
    <property type="entry name" value="AA_transpt_TM"/>
</dbReference>
<feature type="region of interest" description="Disordered" evidence="5">
    <location>
        <begin position="419"/>
        <end position="453"/>
    </location>
</feature>
<dbReference type="PANTHER" id="PTHR22950:SF700">
    <property type="entry name" value="AMINO ACID TRANSPORTER TRANSMEMBRANE DOMAIN-CONTAINING PROTEIN"/>
    <property type="match status" value="1"/>
</dbReference>
<evidence type="ECO:0000313" key="9">
    <source>
        <dbReference type="Proteomes" id="UP001159427"/>
    </source>
</evidence>
<proteinExistence type="predicted"/>
<feature type="domain" description="Amino acid transporter transmembrane" evidence="7">
    <location>
        <begin position="28"/>
        <end position="161"/>
    </location>
</feature>
<feature type="compositionally biased region" description="Polar residues" evidence="5">
    <location>
        <begin position="421"/>
        <end position="453"/>
    </location>
</feature>
<protein>
    <recommendedName>
        <fullName evidence="7">Amino acid transporter transmembrane domain-containing protein</fullName>
    </recommendedName>
</protein>
<evidence type="ECO:0000256" key="5">
    <source>
        <dbReference type="SAM" id="MobiDB-lite"/>
    </source>
</evidence>
<accession>A0ABN8LQN6</accession>
<dbReference type="Pfam" id="PF01490">
    <property type="entry name" value="Aa_trans"/>
    <property type="match status" value="2"/>
</dbReference>
<name>A0ABN8LQN6_9CNID</name>
<feature type="transmembrane region" description="Helical" evidence="6">
    <location>
        <begin position="372"/>
        <end position="393"/>
    </location>
</feature>
<evidence type="ECO:0000256" key="2">
    <source>
        <dbReference type="ARBA" id="ARBA00022692"/>
    </source>
</evidence>
<keyword evidence="4 6" id="KW-0472">Membrane</keyword>
<feature type="transmembrane region" description="Helical" evidence="6">
    <location>
        <begin position="228"/>
        <end position="248"/>
    </location>
</feature>
<dbReference type="PANTHER" id="PTHR22950">
    <property type="entry name" value="AMINO ACID TRANSPORTER"/>
    <property type="match status" value="1"/>
</dbReference>
<feature type="transmembrane region" description="Helical" evidence="6">
    <location>
        <begin position="477"/>
        <end position="494"/>
    </location>
</feature>
<evidence type="ECO:0000256" key="4">
    <source>
        <dbReference type="ARBA" id="ARBA00023136"/>
    </source>
</evidence>
<feature type="transmembrane region" description="Helical" evidence="6">
    <location>
        <begin position="297"/>
        <end position="316"/>
    </location>
</feature>
<keyword evidence="2 6" id="KW-0812">Transmembrane</keyword>
<feature type="transmembrane region" description="Helical" evidence="6">
    <location>
        <begin position="131"/>
        <end position="150"/>
    </location>
</feature>
<gene>
    <name evidence="8" type="ORF">PEVE_00003031</name>
</gene>
<reference evidence="8 9" key="1">
    <citation type="submission" date="2022-05" db="EMBL/GenBank/DDBJ databases">
        <authorList>
            <consortium name="Genoscope - CEA"/>
            <person name="William W."/>
        </authorList>
    </citation>
    <scope>NUCLEOTIDE SEQUENCE [LARGE SCALE GENOMIC DNA]</scope>
</reference>
<evidence type="ECO:0000259" key="7">
    <source>
        <dbReference type="Pfam" id="PF01490"/>
    </source>
</evidence>
<feature type="transmembrane region" description="Helical" evidence="6">
    <location>
        <begin position="328"/>
        <end position="352"/>
    </location>
</feature>
<feature type="transmembrane region" description="Helical" evidence="6">
    <location>
        <begin position="260"/>
        <end position="277"/>
    </location>
</feature>
<evidence type="ECO:0000256" key="1">
    <source>
        <dbReference type="ARBA" id="ARBA00004141"/>
    </source>
</evidence>
<evidence type="ECO:0000313" key="8">
    <source>
        <dbReference type="EMBL" id="CAH3019535.1"/>
    </source>
</evidence>
<comment type="caution">
    <text evidence="8">The sequence shown here is derived from an EMBL/GenBank/DDBJ whole genome shotgun (WGS) entry which is preliminary data.</text>
</comment>
<keyword evidence="3 6" id="KW-1133">Transmembrane helix</keyword>
<sequence length="565" mass="61433">MTGYASVTSRTSQTALIRPSLWQQFTDFANVLKAFIGTSYLSLPFAFYQSGIVLGVVGLVIIAAITDHCCQLIIKCKNAAVEMVLHSSSKYQELKTEACYEEMVKVKETIEKEMTLGDIGKIAIGPWGYRIVNIALVITQIGFCIAYFIFMGNTIEEMFPLKYKPGSLRPIKQFSWAGVNAGYSSIDAPVNSSTMVSPIVVTTGTTVSPTTLRNSSTMIPPLEGISSAPLFVLLVLIPLPFLVLMAYVRSVRKLGPISGIANVTLLAGFLGLLGFLLNGLHFKPKDVSLARWSTLPVFFGQLTGAYEGIGTVIPIESSMAENRPRFPLYLHLTLAIVSCILGSFGLLGYLIYGSGVPQIVTCTLGTQIPAQLVRITLIIAVLMTYPLQLYPVIEIAESIFFTKEHSRTRSHLSEIVAGPSTDVTSSQQPSINSYESQSYPSLETSNHTSTSINSETQVLLPSDSDELQYKTSTWKRNLLRTILVIVTAGIAVLLKSQFAYVNALIGSLGSSVLAYILPCIFHLVLYKHTNSVGVVIKNIIFIIFGVVGGVVGVVITVQNIVKNMK</sequence>
<evidence type="ECO:0000256" key="6">
    <source>
        <dbReference type="SAM" id="Phobius"/>
    </source>
</evidence>
<evidence type="ECO:0000256" key="3">
    <source>
        <dbReference type="ARBA" id="ARBA00022989"/>
    </source>
</evidence>
<organism evidence="8 9">
    <name type="scientific">Porites evermanni</name>
    <dbReference type="NCBI Taxonomy" id="104178"/>
    <lineage>
        <taxon>Eukaryota</taxon>
        <taxon>Metazoa</taxon>
        <taxon>Cnidaria</taxon>
        <taxon>Anthozoa</taxon>
        <taxon>Hexacorallia</taxon>
        <taxon>Scleractinia</taxon>
        <taxon>Fungiina</taxon>
        <taxon>Poritidae</taxon>
        <taxon>Porites</taxon>
    </lineage>
</organism>
<feature type="transmembrane region" description="Helical" evidence="6">
    <location>
        <begin position="538"/>
        <end position="561"/>
    </location>
</feature>
<feature type="transmembrane region" description="Helical" evidence="6">
    <location>
        <begin position="45"/>
        <end position="65"/>
    </location>
</feature>
<comment type="subcellular location">
    <subcellularLocation>
        <location evidence="1">Membrane</location>
        <topology evidence="1">Multi-pass membrane protein</topology>
    </subcellularLocation>
</comment>
<dbReference type="EMBL" id="CALNXI010000118">
    <property type="protein sequence ID" value="CAH3019535.1"/>
    <property type="molecule type" value="Genomic_DNA"/>
</dbReference>